<dbReference type="Pfam" id="PF01209">
    <property type="entry name" value="Ubie_methyltran"/>
    <property type="match status" value="1"/>
</dbReference>
<organism evidence="6 7">
    <name type="scientific">Candidatus Limisoma faecipullorum</name>
    <dbReference type="NCBI Taxonomy" id="2840854"/>
    <lineage>
        <taxon>Bacteria</taxon>
        <taxon>Pseudomonadati</taxon>
        <taxon>Bacteroidota</taxon>
        <taxon>Bacteroidia</taxon>
        <taxon>Bacteroidales</taxon>
        <taxon>Candidatus Limisoma</taxon>
    </lineage>
</organism>
<comment type="pathway">
    <text evidence="5">Quinol/quinone metabolism; menaquinone biosynthesis; menaquinol from 1,4-dihydroxy-2-naphthoate: step 2/2.</text>
</comment>
<dbReference type="CDD" id="cd02440">
    <property type="entry name" value="AdoMet_MTases"/>
    <property type="match status" value="1"/>
</dbReference>
<evidence type="ECO:0000256" key="1">
    <source>
        <dbReference type="ARBA" id="ARBA00022428"/>
    </source>
</evidence>
<sequence length="245" mass="27552">MDYKAEKITPYGTDESKTEQVREMFDSIAPAYDFMNRAMTFGIDKIWRAIAVKKLRRYRIHSILDVATGTGDLALLLNRKLSPERINGIDLSEGMLSIAREKAKKAGIIGKITFEKGDCLNLKYADGTFDAVTVAYGVRNFEHLDKGYKEMLRVLTKEGVVCVIELSTPQNPIIRTLYNIYANHIIPLAGRLVSKDTRAYSYLPESIAAVPQGKEMLAIMENAGFRNCRCYPLTFGTCTIYIGEK</sequence>
<comment type="similarity">
    <text evidence="5">Belongs to the class I-like SAM-binding methyltransferase superfamily. MenG/UbiE family.</text>
</comment>
<feature type="binding site" evidence="5">
    <location>
        <position position="90"/>
    </location>
    <ligand>
        <name>S-adenosyl-L-methionine</name>
        <dbReference type="ChEBI" id="CHEBI:59789"/>
    </ligand>
</feature>
<feature type="binding site" evidence="5">
    <location>
        <begin position="118"/>
        <end position="119"/>
    </location>
    <ligand>
        <name>S-adenosyl-L-methionine</name>
        <dbReference type="ChEBI" id="CHEBI:59789"/>
    </ligand>
</feature>
<dbReference type="NCBIfam" id="NF001244">
    <property type="entry name" value="PRK00216.1-5"/>
    <property type="match status" value="1"/>
</dbReference>
<dbReference type="PANTHER" id="PTHR43591">
    <property type="entry name" value="METHYLTRANSFERASE"/>
    <property type="match status" value="1"/>
</dbReference>
<dbReference type="HAMAP" id="MF_01813">
    <property type="entry name" value="MenG_UbiE_methyltr"/>
    <property type="match status" value="1"/>
</dbReference>
<comment type="function">
    <text evidence="5">Methyltransferase required for the conversion of demethylmenaquinol (DMKH2) to menaquinol (MKH2).</text>
</comment>
<dbReference type="SUPFAM" id="SSF53335">
    <property type="entry name" value="S-adenosyl-L-methionine-dependent methyltransferases"/>
    <property type="match status" value="1"/>
</dbReference>
<evidence type="ECO:0000256" key="3">
    <source>
        <dbReference type="ARBA" id="ARBA00022679"/>
    </source>
</evidence>
<dbReference type="Proteomes" id="UP000823598">
    <property type="component" value="Unassembled WGS sequence"/>
</dbReference>
<gene>
    <name evidence="6" type="primary">ubiE</name>
    <name evidence="5" type="synonym">menG</name>
    <name evidence="6" type="ORF">IAB88_02285</name>
</gene>
<keyword evidence="3 5" id="KW-0808">Transferase</keyword>
<evidence type="ECO:0000256" key="4">
    <source>
        <dbReference type="ARBA" id="ARBA00022691"/>
    </source>
</evidence>
<evidence type="ECO:0000313" key="6">
    <source>
        <dbReference type="EMBL" id="MBO8475804.1"/>
    </source>
</evidence>
<dbReference type="PANTHER" id="PTHR43591:SF24">
    <property type="entry name" value="2-METHOXY-6-POLYPRENYL-1,4-BENZOQUINOL METHYLASE, MITOCHONDRIAL"/>
    <property type="match status" value="1"/>
</dbReference>
<proteinExistence type="inferred from homology"/>
<protein>
    <recommendedName>
        <fullName evidence="5">Demethylmenaquinone methyltransferase</fullName>
        <ecNumber evidence="5">2.1.1.163</ecNumber>
    </recommendedName>
</protein>
<evidence type="ECO:0000256" key="2">
    <source>
        <dbReference type="ARBA" id="ARBA00022603"/>
    </source>
</evidence>
<keyword evidence="1 5" id="KW-0474">Menaquinone biosynthesis</keyword>
<dbReference type="GO" id="GO:0009234">
    <property type="term" value="P:menaquinone biosynthetic process"/>
    <property type="evidence" value="ECO:0007669"/>
    <property type="project" value="UniProtKB-UniRule"/>
</dbReference>
<reference evidence="6" key="2">
    <citation type="journal article" date="2021" name="PeerJ">
        <title>Extensive microbial diversity within the chicken gut microbiome revealed by metagenomics and culture.</title>
        <authorList>
            <person name="Gilroy R."/>
            <person name="Ravi A."/>
            <person name="Getino M."/>
            <person name="Pursley I."/>
            <person name="Horton D.L."/>
            <person name="Alikhan N.F."/>
            <person name="Baker D."/>
            <person name="Gharbi K."/>
            <person name="Hall N."/>
            <person name="Watson M."/>
            <person name="Adriaenssens E.M."/>
            <person name="Foster-Nyarko E."/>
            <person name="Jarju S."/>
            <person name="Secka A."/>
            <person name="Antonio M."/>
            <person name="Oren A."/>
            <person name="Chaudhuri R.R."/>
            <person name="La Ragione R."/>
            <person name="Hildebrand F."/>
            <person name="Pallen M.J."/>
        </authorList>
    </citation>
    <scope>NUCLEOTIDE SEQUENCE</scope>
    <source>
        <strain evidence="6">6919</strain>
    </source>
</reference>
<evidence type="ECO:0000313" key="7">
    <source>
        <dbReference type="Proteomes" id="UP000823598"/>
    </source>
</evidence>
<comment type="catalytic activity">
    <reaction evidence="5">
        <text>a 2-demethylmenaquinol + S-adenosyl-L-methionine = a menaquinol + S-adenosyl-L-homocysteine + H(+)</text>
        <dbReference type="Rhea" id="RHEA:42640"/>
        <dbReference type="Rhea" id="RHEA-COMP:9539"/>
        <dbReference type="Rhea" id="RHEA-COMP:9563"/>
        <dbReference type="ChEBI" id="CHEBI:15378"/>
        <dbReference type="ChEBI" id="CHEBI:18151"/>
        <dbReference type="ChEBI" id="CHEBI:55437"/>
        <dbReference type="ChEBI" id="CHEBI:57856"/>
        <dbReference type="ChEBI" id="CHEBI:59789"/>
        <dbReference type="EC" id="2.1.1.163"/>
    </reaction>
</comment>
<dbReference type="Gene3D" id="3.40.50.150">
    <property type="entry name" value="Vaccinia Virus protein VP39"/>
    <property type="match status" value="1"/>
</dbReference>
<dbReference type="GO" id="GO:0043770">
    <property type="term" value="F:demethylmenaquinone methyltransferase activity"/>
    <property type="evidence" value="ECO:0007669"/>
    <property type="project" value="UniProtKB-UniRule"/>
</dbReference>
<comment type="caution">
    <text evidence="5">Lacks conserved residue(s) required for the propagation of feature annotation.</text>
</comment>
<dbReference type="EC" id="2.1.1.163" evidence="5"/>
<evidence type="ECO:0000256" key="5">
    <source>
        <dbReference type="HAMAP-Rule" id="MF_01813"/>
    </source>
</evidence>
<dbReference type="InterPro" id="IPR029063">
    <property type="entry name" value="SAM-dependent_MTases_sf"/>
</dbReference>
<reference evidence="6" key="1">
    <citation type="submission" date="2020-10" db="EMBL/GenBank/DDBJ databases">
        <authorList>
            <person name="Gilroy R."/>
        </authorList>
    </citation>
    <scope>NUCLEOTIDE SEQUENCE</scope>
    <source>
        <strain evidence="6">6919</strain>
    </source>
</reference>
<keyword evidence="4 5" id="KW-0949">S-adenosyl-L-methionine</keyword>
<dbReference type="InterPro" id="IPR004033">
    <property type="entry name" value="UbiE/COQ5_MeTrFase"/>
</dbReference>
<dbReference type="PROSITE" id="PS51608">
    <property type="entry name" value="SAM_MT_UBIE"/>
    <property type="match status" value="1"/>
</dbReference>
<dbReference type="EMBL" id="JADIMC010000030">
    <property type="protein sequence ID" value="MBO8475804.1"/>
    <property type="molecule type" value="Genomic_DNA"/>
</dbReference>
<accession>A0A9D9NJ80</accession>
<name>A0A9D9NJ80_9BACT</name>
<feature type="binding site" evidence="5">
    <location>
        <position position="70"/>
    </location>
    <ligand>
        <name>S-adenosyl-L-methionine</name>
        <dbReference type="ChEBI" id="CHEBI:59789"/>
    </ligand>
</feature>
<comment type="caution">
    <text evidence="6">The sequence shown here is derived from an EMBL/GenBank/DDBJ whole genome shotgun (WGS) entry which is preliminary data.</text>
</comment>
<keyword evidence="2 5" id="KW-0489">Methyltransferase</keyword>
<dbReference type="AlphaFoldDB" id="A0A9D9NJ80"/>
<dbReference type="GO" id="GO:0032259">
    <property type="term" value="P:methylation"/>
    <property type="evidence" value="ECO:0007669"/>
    <property type="project" value="UniProtKB-KW"/>
</dbReference>
<dbReference type="NCBIfam" id="TIGR01934">
    <property type="entry name" value="MenG_MenH_UbiE"/>
    <property type="match status" value="1"/>
</dbReference>